<organism evidence="1 2">
    <name type="scientific">Aquisalibacillus elongatus</name>
    <dbReference type="NCBI Taxonomy" id="485577"/>
    <lineage>
        <taxon>Bacteria</taxon>
        <taxon>Bacillati</taxon>
        <taxon>Bacillota</taxon>
        <taxon>Bacilli</taxon>
        <taxon>Bacillales</taxon>
        <taxon>Bacillaceae</taxon>
        <taxon>Aquisalibacillus</taxon>
    </lineage>
</organism>
<gene>
    <name evidence="1" type="ORF">EDC24_0493</name>
</gene>
<dbReference type="Pfam" id="PF11116">
    <property type="entry name" value="DUF2624"/>
    <property type="match status" value="1"/>
</dbReference>
<proteinExistence type="predicted"/>
<protein>
    <submittedName>
        <fullName evidence="1">Uncharacterized protein DUF2624</fullName>
    </submittedName>
</protein>
<sequence length="90" mass="10620">MLKQLIRSRIYSSTPQEIVKYGKQYGITINQNQASQLLSYIKKESIDPFSERDRSKTYRYVEKNIGPKEARQADQLLQQLAKQYNLDHLL</sequence>
<dbReference type="AlphaFoldDB" id="A0A3N5CAG0"/>
<evidence type="ECO:0000313" key="1">
    <source>
        <dbReference type="EMBL" id="RPF55615.1"/>
    </source>
</evidence>
<dbReference type="RefSeq" id="WP_124219431.1">
    <property type="nucleotide sequence ID" value="NZ_RKRF01000007.1"/>
</dbReference>
<accession>A0A3N5CAG0</accession>
<reference evidence="1 2" key="1">
    <citation type="submission" date="2018-11" db="EMBL/GenBank/DDBJ databases">
        <title>Genomic Encyclopedia of Type Strains, Phase IV (KMG-IV): sequencing the most valuable type-strain genomes for metagenomic binning, comparative biology and taxonomic classification.</title>
        <authorList>
            <person name="Goeker M."/>
        </authorList>
    </citation>
    <scope>NUCLEOTIDE SEQUENCE [LARGE SCALE GENOMIC DNA]</scope>
    <source>
        <strain evidence="1 2">DSM 18090</strain>
    </source>
</reference>
<dbReference type="InterPro" id="IPR020277">
    <property type="entry name" value="DUF2624"/>
</dbReference>
<name>A0A3N5CAG0_9BACI</name>
<dbReference type="Proteomes" id="UP000276443">
    <property type="component" value="Unassembled WGS sequence"/>
</dbReference>
<dbReference type="EMBL" id="RKRF01000007">
    <property type="protein sequence ID" value="RPF55615.1"/>
    <property type="molecule type" value="Genomic_DNA"/>
</dbReference>
<dbReference type="OrthoDB" id="2971161at2"/>
<keyword evidence="2" id="KW-1185">Reference proteome</keyword>
<evidence type="ECO:0000313" key="2">
    <source>
        <dbReference type="Proteomes" id="UP000276443"/>
    </source>
</evidence>
<comment type="caution">
    <text evidence="1">The sequence shown here is derived from an EMBL/GenBank/DDBJ whole genome shotgun (WGS) entry which is preliminary data.</text>
</comment>